<dbReference type="GO" id="GO:0008474">
    <property type="term" value="F:palmitoyl-(protein) hydrolase activity"/>
    <property type="evidence" value="ECO:0007669"/>
    <property type="project" value="UniProtKB-EC"/>
</dbReference>
<protein>
    <recommendedName>
        <fullName evidence="5">Palmitoyl-protein thioesterase ABHD10, mitochondrial</fullName>
        <ecNumber evidence="4">3.1.1.93</ecNumber>
        <ecNumber evidence="1">3.1.2.22</ecNumber>
    </recommendedName>
    <alternativeName>
        <fullName evidence="7">Acyl-protein thioesterase ABHD10</fullName>
    </alternativeName>
    <alternativeName>
        <fullName evidence="8">Alpha/beta hydrolase domain-containing protein 10</fullName>
    </alternativeName>
    <alternativeName>
        <fullName evidence="6">Mycophenolic acid acyl-glucuronide esterase, mitochondrial</fullName>
    </alternativeName>
</protein>
<dbReference type="InterPro" id="IPR029058">
    <property type="entry name" value="AB_hydrolase_fold"/>
</dbReference>
<organism evidence="13 14">
    <name type="scientific">Phenylobacterium parvum</name>
    <dbReference type="NCBI Taxonomy" id="2201350"/>
    <lineage>
        <taxon>Bacteria</taxon>
        <taxon>Pseudomonadati</taxon>
        <taxon>Pseudomonadota</taxon>
        <taxon>Alphaproteobacteria</taxon>
        <taxon>Caulobacterales</taxon>
        <taxon>Caulobacteraceae</taxon>
        <taxon>Phenylobacterium</taxon>
    </lineage>
</organism>
<evidence type="ECO:0000256" key="9">
    <source>
        <dbReference type="ARBA" id="ARBA00046047"/>
    </source>
</evidence>
<evidence type="ECO:0000259" key="12">
    <source>
        <dbReference type="Pfam" id="PF12146"/>
    </source>
</evidence>
<evidence type="ECO:0000313" key="14">
    <source>
        <dbReference type="Proteomes" id="UP000247763"/>
    </source>
</evidence>
<sequence>MQETSGHLEREAGVPLAWRAVEGRGPTVVWLGGFKSDMTGTKAQALADQAVAAGRAFLRFDYSGHGESGGAFTDGTIGSWRADALAMIDTLTTGDLVLVGSSMGGWLACLCALARPERVKGLVLVAPAADFPQALMAPEMTEADRAALARDGVWMRPSEYGDPYPITRRFLEEAANWSLLPGPVGIDLPVRILQGGADPDVPWRHALALAEALMAQDLVFSLVRDGDHRLSRPQDIERLLAFVDELCG</sequence>
<comment type="function">
    <text evidence="9">Acts as an acyl-protein thioesterase that hydrolyzes fatty acids from acylated residues in proteins. Regulates the mitochondrial S-depalmitoylation of the nucleophilic active site residue of peroxiredoxin-5/PRDX5, a key antioxidant protein, therefore modulating mitochondrial antioxidant ability. Also catalyzes the deglucuronidation of mycophenolic acid acyl-glucuronide, an active metabolite of the immunosuppressant drug mycophenolate.</text>
</comment>
<gene>
    <name evidence="13" type="ORF">HYN04_02245</name>
</gene>
<comment type="catalytic activity">
    <reaction evidence="10">
        <text>S-hexadecanoyl-L-cysteinyl-[protein] + H2O = L-cysteinyl-[protein] + hexadecanoate + H(+)</text>
        <dbReference type="Rhea" id="RHEA:19233"/>
        <dbReference type="Rhea" id="RHEA-COMP:10131"/>
        <dbReference type="Rhea" id="RHEA-COMP:11032"/>
        <dbReference type="ChEBI" id="CHEBI:7896"/>
        <dbReference type="ChEBI" id="CHEBI:15377"/>
        <dbReference type="ChEBI" id="CHEBI:15378"/>
        <dbReference type="ChEBI" id="CHEBI:29950"/>
        <dbReference type="ChEBI" id="CHEBI:74151"/>
        <dbReference type="EC" id="3.1.2.22"/>
    </reaction>
    <physiologicalReaction direction="left-to-right" evidence="10">
        <dbReference type="Rhea" id="RHEA:19234"/>
    </physiologicalReaction>
</comment>
<dbReference type="Proteomes" id="UP000247763">
    <property type="component" value="Chromosome"/>
</dbReference>
<evidence type="ECO:0000256" key="1">
    <source>
        <dbReference type="ARBA" id="ARBA00012423"/>
    </source>
</evidence>
<evidence type="ECO:0000256" key="11">
    <source>
        <dbReference type="ARBA" id="ARBA00047972"/>
    </source>
</evidence>
<dbReference type="Gene3D" id="3.40.50.1820">
    <property type="entry name" value="alpha/beta hydrolase"/>
    <property type="match status" value="1"/>
</dbReference>
<name>A0A2Z3HZP7_9CAUL</name>
<dbReference type="InterPro" id="IPR052382">
    <property type="entry name" value="ABHD10_acyl-thioesterase"/>
</dbReference>
<dbReference type="EC" id="3.1.1.93" evidence="4"/>
<evidence type="ECO:0000256" key="4">
    <source>
        <dbReference type="ARBA" id="ARBA00039132"/>
    </source>
</evidence>
<evidence type="ECO:0000256" key="5">
    <source>
        <dbReference type="ARBA" id="ARBA00039314"/>
    </source>
</evidence>
<evidence type="ECO:0000256" key="7">
    <source>
        <dbReference type="ARBA" id="ARBA00042645"/>
    </source>
</evidence>
<keyword evidence="2 13" id="KW-0378">Hydrolase</keyword>
<dbReference type="InterPro" id="IPR000073">
    <property type="entry name" value="AB_hydrolase_1"/>
</dbReference>
<evidence type="ECO:0000256" key="3">
    <source>
        <dbReference type="ARBA" id="ARBA00022946"/>
    </source>
</evidence>
<evidence type="ECO:0000256" key="8">
    <source>
        <dbReference type="ARBA" id="ARBA00042704"/>
    </source>
</evidence>
<dbReference type="Pfam" id="PF12146">
    <property type="entry name" value="Hydrolase_4"/>
    <property type="match status" value="1"/>
</dbReference>
<reference evidence="14" key="1">
    <citation type="submission" date="2018-05" db="EMBL/GenBank/DDBJ databases">
        <title>Genome sequencing of Phenylobacterium sp. HYN0004.</title>
        <authorList>
            <person name="Yi H."/>
            <person name="Baek C."/>
        </authorList>
    </citation>
    <scope>NUCLEOTIDE SEQUENCE [LARGE SCALE GENOMIC DNA]</scope>
    <source>
        <strain evidence="14">HYN0004</strain>
    </source>
</reference>
<dbReference type="PANTHER" id="PTHR16138:SF7">
    <property type="entry name" value="PALMITOYL-PROTEIN THIOESTERASE ABHD10, MITOCHONDRIAL"/>
    <property type="match status" value="1"/>
</dbReference>
<evidence type="ECO:0000256" key="6">
    <source>
        <dbReference type="ARBA" id="ARBA00041520"/>
    </source>
</evidence>
<dbReference type="PANTHER" id="PTHR16138">
    <property type="entry name" value="MYCOPHENOLIC ACID ACYL-GLUCURONIDE ESTERASE, MITOCHONDRIAL"/>
    <property type="match status" value="1"/>
</dbReference>
<dbReference type="EC" id="3.1.2.22" evidence="1"/>
<dbReference type="RefSeq" id="WP_110449253.1">
    <property type="nucleotide sequence ID" value="NZ_CP029479.1"/>
</dbReference>
<evidence type="ECO:0000256" key="10">
    <source>
        <dbReference type="ARBA" id="ARBA00047409"/>
    </source>
</evidence>
<evidence type="ECO:0000313" key="13">
    <source>
        <dbReference type="EMBL" id="AWM76684.1"/>
    </source>
</evidence>
<dbReference type="AlphaFoldDB" id="A0A2Z3HZP7"/>
<dbReference type="OrthoDB" id="9813296at2"/>
<dbReference type="GO" id="GO:0102390">
    <property type="term" value="F:mycophenolic acid acyl-glucuronide esterase activity"/>
    <property type="evidence" value="ECO:0007669"/>
    <property type="project" value="UniProtKB-EC"/>
</dbReference>
<dbReference type="InterPro" id="IPR022742">
    <property type="entry name" value="Hydrolase_4"/>
</dbReference>
<dbReference type="EMBL" id="CP029479">
    <property type="protein sequence ID" value="AWM76684.1"/>
    <property type="molecule type" value="Genomic_DNA"/>
</dbReference>
<proteinExistence type="predicted"/>
<accession>A0A2Z3HZP7</accession>
<keyword evidence="3" id="KW-0809">Transit peptide</keyword>
<feature type="domain" description="Serine aminopeptidase S33" evidence="12">
    <location>
        <begin position="41"/>
        <end position="164"/>
    </location>
</feature>
<dbReference type="SUPFAM" id="SSF53474">
    <property type="entry name" value="alpha/beta-Hydrolases"/>
    <property type="match status" value="1"/>
</dbReference>
<comment type="catalytic activity">
    <reaction evidence="11">
        <text>mycophenolic acid O-acyl-beta-D-glucuronide + H2O = mycophenolate + D-glucuronate + H(+)</text>
        <dbReference type="Rhea" id="RHEA:34179"/>
        <dbReference type="ChEBI" id="CHEBI:15377"/>
        <dbReference type="ChEBI" id="CHEBI:15378"/>
        <dbReference type="ChEBI" id="CHEBI:58720"/>
        <dbReference type="ChEBI" id="CHEBI:62932"/>
        <dbReference type="ChEBI" id="CHEBI:66982"/>
        <dbReference type="EC" id="3.1.1.93"/>
    </reaction>
    <physiologicalReaction direction="left-to-right" evidence="11">
        <dbReference type="Rhea" id="RHEA:34180"/>
    </physiologicalReaction>
</comment>
<evidence type="ECO:0000256" key="2">
    <source>
        <dbReference type="ARBA" id="ARBA00022801"/>
    </source>
</evidence>
<dbReference type="KEGG" id="phb:HYN04_02245"/>
<dbReference type="PRINTS" id="PR00111">
    <property type="entry name" value="ABHYDROLASE"/>
</dbReference>
<keyword evidence="14" id="KW-1185">Reference proteome</keyword>